<proteinExistence type="predicted"/>
<name>A0A4U5NT09_STECR</name>
<accession>A0A4U5NT09</accession>
<reference evidence="1 2" key="1">
    <citation type="journal article" date="2015" name="Genome Biol.">
        <title>Comparative genomics of Steinernema reveals deeply conserved gene regulatory networks.</title>
        <authorList>
            <person name="Dillman A.R."/>
            <person name="Macchietto M."/>
            <person name="Porter C.F."/>
            <person name="Rogers A."/>
            <person name="Williams B."/>
            <person name="Antoshechkin I."/>
            <person name="Lee M.M."/>
            <person name="Goodwin Z."/>
            <person name="Lu X."/>
            <person name="Lewis E.E."/>
            <person name="Goodrich-Blair H."/>
            <person name="Stock S.P."/>
            <person name="Adams B.J."/>
            <person name="Sternberg P.W."/>
            <person name="Mortazavi A."/>
        </authorList>
    </citation>
    <scope>NUCLEOTIDE SEQUENCE [LARGE SCALE GENOMIC DNA]</scope>
    <source>
        <strain evidence="1 2">ALL</strain>
    </source>
</reference>
<dbReference type="EMBL" id="AZBU02000003">
    <property type="protein sequence ID" value="TKR86638.1"/>
    <property type="molecule type" value="Genomic_DNA"/>
</dbReference>
<evidence type="ECO:0000313" key="1">
    <source>
        <dbReference type="EMBL" id="TKR86638.1"/>
    </source>
</evidence>
<dbReference type="Proteomes" id="UP000298663">
    <property type="component" value="Unassembled WGS sequence"/>
</dbReference>
<reference evidence="1 2" key="2">
    <citation type="journal article" date="2019" name="G3 (Bethesda)">
        <title>Hybrid Assembly of the Genome of the Entomopathogenic Nematode Steinernema carpocapsae Identifies the X-Chromosome.</title>
        <authorList>
            <person name="Serra L."/>
            <person name="Macchietto M."/>
            <person name="Macias-Munoz A."/>
            <person name="McGill C.J."/>
            <person name="Rodriguez I.M."/>
            <person name="Rodriguez B."/>
            <person name="Murad R."/>
            <person name="Mortazavi A."/>
        </authorList>
    </citation>
    <scope>NUCLEOTIDE SEQUENCE [LARGE SCALE GENOMIC DNA]</scope>
    <source>
        <strain evidence="1 2">ALL</strain>
    </source>
</reference>
<gene>
    <name evidence="1" type="ORF">L596_011188</name>
</gene>
<comment type="caution">
    <text evidence="1">The sequence shown here is derived from an EMBL/GenBank/DDBJ whole genome shotgun (WGS) entry which is preliminary data.</text>
</comment>
<evidence type="ECO:0000313" key="2">
    <source>
        <dbReference type="Proteomes" id="UP000298663"/>
    </source>
</evidence>
<keyword evidence="2" id="KW-1185">Reference proteome</keyword>
<sequence>MNVEDAQMLLSFIAPFKIAVELERCASSIADKESPSPAPMPMIVKSSTFSCYPNTIINVTSPMCVGLMSMQKHALPKEIPENQEESLKTESELLIAQSSASSNSLSEGIELIRVSDTTCSIVNPPTAVSRSFQVQRQRPLAAEMTAFYKAQPFYSNISCSNWVPHSPNAFCSPLRPTLPSSILIPQFVEMRAMTIPSPQPSDLGPFVVTRQLPKLPPSALSLQTVAETESDRLSQFYQSVKRKLRPTSSSILPF</sequence>
<organism evidence="1 2">
    <name type="scientific">Steinernema carpocapsae</name>
    <name type="common">Entomopathogenic nematode</name>
    <dbReference type="NCBI Taxonomy" id="34508"/>
    <lineage>
        <taxon>Eukaryota</taxon>
        <taxon>Metazoa</taxon>
        <taxon>Ecdysozoa</taxon>
        <taxon>Nematoda</taxon>
        <taxon>Chromadorea</taxon>
        <taxon>Rhabditida</taxon>
        <taxon>Tylenchina</taxon>
        <taxon>Panagrolaimomorpha</taxon>
        <taxon>Strongyloidoidea</taxon>
        <taxon>Steinernematidae</taxon>
        <taxon>Steinernema</taxon>
    </lineage>
</organism>
<dbReference type="AlphaFoldDB" id="A0A4U5NT09"/>
<protein>
    <submittedName>
        <fullName evidence="1">Uncharacterized protein</fullName>
    </submittedName>
</protein>